<evidence type="ECO:0000313" key="2">
    <source>
        <dbReference type="EMBL" id="KAF6747624.1"/>
    </source>
</evidence>
<feature type="region of interest" description="Disordered" evidence="1">
    <location>
        <begin position="96"/>
        <end position="117"/>
    </location>
</feature>
<feature type="compositionally biased region" description="Basic and acidic residues" evidence="1">
    <location>
        <begin position="96"/>
        <end position="108"/>
    </location>
</feature>
<evidence type="ECO:0000313" key="3">
    <source>
        <dbReference type="Proteomes" id="UP000521943"/>
    </source>
</evidence>
<dbReference type="EMBL" id="JACGCI010000079">
    <property type="protein sequence ID" value="KAF6747624.1"/>
    <property type="molecule type" value="Genomic_DNA"/>
</dbReference>
<dbReference type="Proteomes" id="UP000521943">
    <property type="component" value="Unassembled WGS sequence"/>
</dbReference>
<organism evidence="2 3">
    <name type="scientific">Ephemerocybe angulata</name>
    <dbReference type="NCBI Taxonomy" id="980116"/>
    <lineage>
        <taxon>Eukaryota</taxon>
        <taxon>Fungi</taxon>
        <taxon>Dikarya</taxon>
        <taxon>Basidiomycota</taxon>
        <taxon>Agaricomycotina</taxon>
        <taxon>Agaricomycetes</taxon>
        <taxon>Agaricomycetidae</taxon>
        <taxon>Agaricales</taxon>
        <taxon>Agaricineae</taxon>
        <taxon>Psathyrellaceae</taxon>
        <taxon>Ephemerocybe</taxon>
    </lineage>
</organism>
<accession>A0A8H6HIF8</accession>
<name>A0A8H6HIF8_9AGAR</name>
<evidence type="ECO:0000256" key="1">
    <source>
        <dbReference type="SAM" id="MobiDB-lite"/>
    </source>
</evidence>
<keyword evidence="3" id="KW-1185">Reference proteome</keyword>
<protein>
    <submittedName>
        <fullName evidence="2">Uncharacterized protein</fullName>
    </submittedName>
</protein>
<sequence>MNANNTTQSHPQAPAPGQETCERAPTPAELIARLNEQNQTLSLATIMEYEQSPDLFRRALRDIPSFKSLNPGPNNYITDWEIKAFLSKVTRELKRQAREEGASGDKAKLGHQASLNK</sequence>
<comment type="caution">
    <text evidence="2">The sequence shown here is derived from an EMBL/GenBank/DDBJ whole genome shotgun (WGS) entry which is preliminary data.</text>
</comment>
<dbReference type="AlphaFoldDB" id="A0A8H6HIF8"/>
<feature type="compositionally biased region" description="Polar residues" evidence="1">
    <location>
        <begin position="1"/>
        <end position="11"/>
    </location>
</feature>
<feature type="region of interest" description="Disordered" evidence="1">
    <location>
        <begin position="1"/>
        <end position="26"/>
    </location>
</feature>
<reference evidence="2 3" key="1">
    <citation type="submission" date="2020-07" db="EMBL/GenBank/DDBJ databases">
        <title>Comparative genomics of pyrophilous fungi reveals a link between fire events and developmental genes.</title>
        <authorList>
            <consortium name="DOE Joint Genome Institute"/>
            <person name="Steindorff A.S."/>
            <person name="Carver A."/>
            <person name="Calhoun S."/>
            <person name="Stillman K."/>
            <person name="Liu H."/>
            <person name="Lipzen A."/>
            <person name="Pangilinan J."/>
            <person name="Labutti K."/>
            <person name="Bruns T.D."/>
            <person name="Grigoriev I.V."/>
        </authorList>
    </citation>
    <scope>NUCLEOTIDE SEQUENCE [LARGE SCALE GENOMIC DNA]</scope>
    <source>
        <strain evidence="2 3">CBS 144469</strain>
    </source>
</reference>
<proteinExistence type="predicted"/>
<gene>
    <name evidence="2" type="ORF">DFP72DRAFT_1075094</name>
</gene>